<dbReference type="AlphaFoldDB" id="A0A0B7MRP8"/>
<dbReference type="RefSeq" id="WP_084711222.1">
    <property type="nucleotide sequence ID" value="NZ_CDRZ01000282.1"/>
</dbReference>
<dbReference type="InterPro" id="IPR014044">
    <property type="entry name" value="CAP_dom"/>
</dbReference>
<proteinExistence type="predicted"/>
<keyword evidence="2" id="KW-0812">Transmembrane</keyword>
<organism evidence="4 5">
    <name type="scientific">Syntrophaceticus schinkii</name>
    <dbReference type="NCBI Taxonomy" id="499207"/>
    <lineage>
        <taxon>Bacteria</taxon>
        <taxon>Bacillati</taxon>
        <taxon>Bacillota</taxon>
        <taxon>Clostridia</taxon>
        <taxon>Thermoanaerobacterales</taxon>
        <taxon>Thermoanaerobacterales Family III. Incertae Sedis</taxon>
        <taxon>Syntrophaceticus</taxon>
    </lineage>
</organism>
<feature type="region of interest" description="Disordered" evidence="1">
    <location>
        <begin position="74"/>
        <end position="107"/>
    </location>
</feature>
<feature type="domain" description="SCP" evidence="3">
    <location>
        <begin position="127"/>
        <end position="240"/>
    </location>
</feature>
<name>A0A0B7MRP8_9FIRM</name>
<protein>
    <recommendedName>
        <fullName evidence="3">SCP domain-containing protein</fullName>
    </recommendedName>
</protein>
<evidence type="ECO:0000256" key="2">
    <source>
        <dbReference type="SAM" id="Phobius"/>
    </source>
</evidence>
<dbReference type="PANTHER" id="PTHR31157">
    <property type="entry name" value="SCP DOMAIN-CONTAINING PROTEIN"/>
    <property type="match status" value="1"/>
</dbReference>
<dbReference type="InterPro" id="IPR035940">
    <property type="entry name" value="CAP_sf"/>
</dbReference>
<sequence>MKGGAATPIEIYARGFCCLVFMNYERPNLPAFLTVVLLVLLSIIVLGEVQDYYNPPITEQHNPALTAEPDSALELDKEQSQQPQRPSSESEKQPQQQPQQPKPTPKLVSTIQVQSVTPTAEELKMINLVNQERQKAGLQPLAIDNRLVYLARLKSQDMIDYDYFDHTSPTYGEPSRMISIAGIPYLCAGENLAGAYRVEIAHNGLMNSPGHRANILHPDFTHIGVGAAHGGPYKRMFTQLFVGVNSNRTN</sequence>
<evidence type="ECO:0000259" key="3">
    <source>
        <dbReference type="Pfam" id="PF00188"/>
    </source>
</evidence>
<dbReference type="Pfam" id="PF00188">
    <property type="entry name" value="CAP"/>
    <property type="match status" value="1"/>
</dbReference>
<dbReference type="CDD" id="cd05379">
    <property type="entry name" value="CAP_bacterial"/>
    <property type="match status" value="1"/>
</dbReference>
<feature type="transmembrane region" description="Helical" evidence="2">
    <location>
        <begin position="29"/>
        <end position="47"/>
    </location>
</feature>
<evidence type="ECO:0000256" key="1">
    <source>
        <dbReference type="SAM" id="MobiDB-lite"/>
    </source>
</evidence>
<gene>
    <name evidence="4" type="ORF">SSCH_810009</name>
</gene>
<keyword evidence="2" id="KW-1133">Transmembrane helix</keyword>
<feature type="compositionally biased region" description="Low complexity" evidence="1">
    <location>
        <begin position="80"/>
        <end position="99"/>
    </location>
</feature>
<accession>A0A0B7MRP8</accession>
<evidence type="ECO:0000313" key="5">
    <source>
        <dbReference type="Proteomes" id="UP000046155"/>
    </source>
</evidence>
<evidence type="ECO:0000313" key="4">
    <source>
        <dbReference type="EMBL" id="CEO90337.1"/>
    </source>
</evidence>
<keyword evidence="5" id="KW-1185">Reference proteome</keyword>
<reference evidence="5" key="1">
    <citation type="submission" date="2015-01" db="EMBL/GenBank/DDBJ databases">
        <authorList>
            <person name="Manzoor Shahid"/>
            <person name="Zubair Saima"/>
        </authorList>
    </citation>
    <scope>NUCLEOTIDE SEQUENCE [LARGE SCALE GENOMIC DNA]</scope>
    <source>
        <strain evidence="5">Sp3</strain>
    </source>
</reference>
<keyword evidence="2" id="KW-0472">Membrane</keyword>
<dbReference type="Proteomes" id="UP000046155">
    <property type="component" value="Unassembled WGS sequence"/>
</dbReference>
<dbReference type="Gene3D" id="3.40.33.10">
    <property type="entry name" value="CAP"/>
    <property type="match status" value="1"/>
</dbReference>
<dbReference type="SUPFAM" id="SSF55797">
    <property type="entry name" value="PR-1-like"/>
    <property type="match status" value="1"/>
</dbReference>
<dbReference type="EMBL" id="CDRZ01000282">
    <property type="protein sequence ID" value="CEO90337.1"/>
    <property type="molecule type" value="Genomic_DNA"/>
</dbReference>
<dbReference type="PANTHER" id="PTHR31157:SF1">
    <property type="entry name" value="SCP DOMAIN-CONTAINING PROTEIN"/>
    <property type="match status" value="1"/>
</dbReference>